<dbReference type="PROSITE" id="PS50977">
    <property type="entry name" value="HTH_TETR_2"/>
    <property type="match status" value="1"/>
</dbReference>
<evidence type="ECO:0000256" key="2">
    <source>
        <dbReference type="ARBA" id="ARBA00023125"/>
    </source>
</evidence>
<evidence type="ECO:0000256" key="1">
    <source>
        <dbReference type="ARBA" id="ARBA00023015"/>
    </source>
</evidence>
<dbReference type="Pfam" id="PF00440">
    <property type="entry name" value="TetR_N"/>
    <property type="match status" value="1"/>
</dbReference>
<dbReference type="KEGG" id="huw:FPZ11_14520"/>
<reference evidence="6 7" key="1">
    <citation type="submission" date="2019-07" db="EMBL/GenBank/DDBJ databases">
        <title>Full genome sequence of Humibacter sp. WJ7-1.</title>
        <authorList>
            <person name="Im W.-T."/>
        </authorList>
    </citation>
    <scope>NUCLEOTIDE SEQUENCE [LARGE SCALE GENOMIC DNA]</scope>
    <source>
        <strain evidence="6 7">WJ7-1</strain>
    </source>
</reference>
<dbReference type="Proteomes" id="UP000320216">
    <property type="component" value="Chromosome"/>
</dbReference>
<dbReference type="OrthoDB" id="329481at2"/>
<gene>
    <name evidence="6" type="ORF">FPZ11_14520</name>
</gene>
<dbReference type="AlphaFoldDB" id="A0A5B8M6R5"/>
<keyword evidence="1" id="KW-0805">Transcription regulation</keyword>
<feature type="domain" description="HTH tetR-type" evidence="5">
    <location>
        <begin position="16"/>
        <end position="76"/>
    </location>
</feature>
<dbReference type="GO" id="GO:0003700">
    <property type="term" value="F:DNA-binding transcription factor activity"/>
    <property type="evidence" value="ECO:0007669"/>
    <property type="project" value="TreeGrafter"/>
</dbReference>
<dbReference type="InterPro" id="IPR009057">
    <property type="entry name" value="Homeodomain-like_sf"/>
</dbReference>
<dbReference type="PANTHER" id="PTHR30055">
    <property type="entry name" value="HTH-TYPE TRANSCRIPTIONAL REGULATOR RUTR"/>
    <property type="match status" value="1"/>
</dbReference>
<proteinExistence type="predicted"/>
<protein>
    <submittedName>
        <fullName evidence="6">TetR family transcriptional regulator</fullName>
    </submittedName>
</protein>
<evidence type="ECO:0000313" key="6">
    <source>
        <dbReference type="EMBL" id="QDZ15819.1"/>
    </source>
</evidence>
<dbReference type="InterPro" id="IPR001647">
    <property type="entry name" value="HTH_TetR"/>
</dbReference>
<dbReference type="GO" id="GO:0045892">
    <property type="term" value="P:negative regulation of DNA-templated transcription"/>
    <property type="evidence" value="ECO:0007669"/>
    <property type="project" value="InterPro"/>
</dbReference>
<evidence type="ECO:0000256" key="3">
    <source>
        <dbReference type="ARBA" id="ARBA00023163"/>
    </source>
</evidence>
<evidence type="ECO:0000256" key="4">
    <source>
        <dbReference type="PROSITE-ProRule" id="PRU00335"/>
    </source>
</evidence>
<keyword evidence="7" id="KW-1185">Reference proteome</keyword>
<keyword evidence="3" id="KW-0804">Transcription</keyword>
<dbReference type="InterPro" id="IPR050109">
    <property type="entry name" value="HTH-type_TetR-like_transc_reg"/>
</dbReference>
<feature type="DNA-binding region" description="H-T-H motif" evidence="4">
    <location>
        <begin position="39"/>
        <end position="58"/>
    </location>
</feature>
<organism evidence="6 7">
    <name type="scientific">Humibacter ginsenosidimutans</name>
    <dbReference type="NCBI Taxonomy" id="2599293"/>
    <lineage>
        <taxon>Bacteria</taxon>
        <taxon>Bacillati</taxon>
        <taxon>Actinomycetota</taxon>
        <taxon>Actinomycetes</taxon>
        <taxon>Micrococcales</taxon>
        <taxon>Microbacteriaceae</taxon>
        <taxon>Humibacter</taxon>
    </lineage>
</organism>
<dbReference type="InterPro" id="IPR036271">
    <property type="entry name" value="Tet_transcr_reg_TetR-rel_C_sf"/>
</dbReference>
<dbReference type="PANTHER" id="PTHR30055:SF151">
    <property type="entry name" value="TRANSCRIPTIONAL REGULATORY PROTEIN"/>
    <property type="match status" value="1"/>
</dbReference>
<keyword evidence="2 4" id="KW-0238">DNA-binding</keyword>
<dbReference type="GO" id="GO:0000976">
    <property type="term" value="F:transcription cis-regulatory region binding"/>
    <property type="evidence" value="ECO:0007669"/>
    <property type="project" value="TreeGrafter"/>
</dbReference>
<dbReference type="Pfam" id="PF02909">
    <property type="entry name" value="TetR_C_1"/>
    <property type="match status" value="1"/>
</dbReference>
<dbReference type="EMBL" id="CP042305">
    <property type="protein sequence ID" value="QDZ15819.1"/>
    <property type="molecule type" value="Genomic_DNA"/>
</dbReference>
<dbReference type="SUPFAM" id="SSF46689">
    <property type="entry name" value="Homeodomain-like"/>
    <property type="match status" value="1"/>
</dbReference>
<dbReference type="RefSeq" id="WP_146321853.1">
    <property type="nucleotide sequence ID" value="NZ_CP042305.1"/>
</dbReference>
<evidence type="ECO:0000313" key="7">
    <source>
        <dbReference type="Proteomes" id="UP000320216"/>
    </source>
</evidence>
<sequence length="227" mass="24494">MENGPMSRRERPAKPALSRSAIVDAALSILENEGFEKVTMRRVATELDTAGASLYVYVRNAEDLHLEILDALIARMPAIPATGSWRVRLHALLVSYAGVLVDYPDIARVSLYAHPTGPRFLGLIESILELLEEGGIPDRSAAWGVNVILETVTSAAVEHAPDAAGAGAFLPELDARLALISPQEHPRIVQLSEQLLAGTGEQRFHWAIDLLLNGLLATPVEPGEGSR</sequence>
<dbReference type="InterPro" id="IPR004111">
    <property type="entry name" value="Repressor_TetR_C"/>
</dbReference>
<accession>A0A5B8M6R5</accession>
<evidence type="ECO:0000259" key="5">
    <source>
        <dbReference type="PROSITE" id="PS50977"/>
    </source>
</evidence>
<dbReference type="Gene3D" id="1.10.357.10">
    <property type="entry name" value="Tetracycline Repressor, domain 2"/>
    <property type="match status" value="1"/>
</dbReference>
<dbReference type="SUPFAM" id="SSF48498">
    <property type="entry name" value="Tetracyclin repressor-like, C-terminal domain"/>
    <property type="match status" value="1"/>
</dbReference>
<name>A0A5B8M6R5_9MICO</name>